<dbReference type="GO" id="GO:0020037">
    <property type="term" value="F:heme binding"/>
    <property type="evidence" value="ECO:0007669"/>
    <property type="project" value="InterPro"/>
</dbReference>
<name>A0A423WAN1_9PEZI</name>
<evidence type="ECO:0008006" key="12">
    <source>
        <dbReference type="Google" id="ProtNLM"/>
    </source>
</evidence>
<dbReference type="Gene3D" id="1.10.630.10">
    <property type="entry name" value="Cytochrome P450"/>
    <property type="match status" value="1"/>
</dbReference>
<sequence length="443" mass="51075">MPMASDLLYKGDHMLLRPYDDRYKAHRRNMGPLFTKPASQTVAPLLDMESIASLRQLLDFCDGSEKARLDAREYVKHVKDQSRLLDGYCAVLMALHRFTASMSYMLLYGFRIETGRESELTNAHLIEKRFVEAMKPGVWPCDVLPALNYLPGWLAPWKRTAERWYEFERDHHMKSIAKARKTRSWNWTKALMGNKAARGLSEVSLAYDVGVLNNAGLDTTVQTLEMFVMAAVTNPEKMKIAQDELDRVVGRDRLPVIEEVKNLPYVSAVIEEVLRWRPIIPGGIPHSNLQEDIFLGYRIPKGSIVIPNSWSINMDEKVYKDAHLFLPERWLENPNLLDQVNFGFGRRACLGEHIARTALFLMASRLLWAFEMKKELDEAGNEIEVDTLDLTDYIIIRPNPFPVRLELRHGMVRKVVDAAWKKVEKDPDALMDHIGGYFKDRMR</sequence>
<keyword evidence="3 8" id="KW-0349">Heme</keyword>
<protein>
    <recommendedName>
        <fullName evidence="12">Cytochrome P450</fullName>
    </recommendedName>
</protein>
<dbReference type="GO" id="GO:0005506">
    <property type="term" value="F:iron ion binding"/>
    <property type="evidence" value="ECO:0007669"/>
    <property type="project" value="InterPro"/>
</dbReference>
<evidence type="ECO:0000256" key="7">
    <source>
        <dbReference type="ARBA" id="ARBA00023033"/>
    </source>
</evidence>
<dbReference type="PANTHER" id="PTHR46300:SF1">
    <property type="entry name" value="P450, PUTATIVE (EUROFUNG)-RELATED"/>
    <property type="match status" value="1"/>
</dbReference>
<dbReference type="GO" id="GO:0016705">
    <property type="term" value="F:oxidoreductase activity, acting on paired donors, with incorporation or reduction of molecular oxygen"/>
    <property type="evidence" value="ECO:0007669"/>
    <property type="project" value="InterPro"/>
</dbReference>
<evidence type="ECO:0000256" key="4">
    <source>
        <dbReference type="ARBA" id="ARBA00022723"/>
    </source>
</evidence>
<keyword evidence="7 9" id="KW-0503">Monooxygenase</keyword>
<comment type="cofactor">
    <cofactor evidence="1 8">
        <name>heme</name>
        <dbReference type="ChEBI" id="CHEBI:30413"/>
    </cofactor>
</comment>
<dbReference type="InterPro" id="IPR017972">
    <property type="entry name" value="Cyt_P450_CS"/>
</dbReference>
<dbReference type="InterPro" id="IPR036396">
    <property type="entry name" value="Cyt_P450_sf"/>
</dbReference>
<dbReference type="InterPro" id="IPR002401">
    <property type="entry name" value="Cyt_P450_E_grp-I"/>
</dbReference>
<proteinExistence type="inferred from homology"/>
<evidence type="ECO:0000256" key="9">
    <source>
        <dbReference type="RuleBase" id="RU000461"/>
    </source>
</evidence>
<dbReference type="SUPFAM" id="SSF48264">
    <property type="entry name" value="Cytochrome P450"/>
    <property type="match status" value="1"/>
</dbReference>
<evidence type="ECO:0000256" key="2">
    <source>
        <dbReference type="ARBA" id="ARBA00010617"/>
    </source>
</evidence>
<keyword evidence="11" id="KW-1185">Reference proteome</keyword>
<comment type="similarity">
    <text evidence="2 9">Belongs to the cytochrome P450 family.</text>
</comment>
<evidence type="ECO:0000313" key="10">
    <source>
        <dbReference type="EMBL" id="ROW00399.1"/>
    </source>
</evidence>
<dbReference type="InterPro" id="IPR050364">
    <property type="entry name" value="Cytochrome_P450_fung"/>
</dbReference>
<accession>A0A423WAN1</accession>
<dbReference type="Pfam" id="PF00067">
    <property type="entry name" value="p450"/>
    <property type="match status" value="1"/>
</dbReference>
<dbReference type="Proteomes" id="UP000283895">
    <property type="component" value="Unassembled WGS sequence"/>
</dbReference>
<dbReference type="STRING" id="356882.A0A423WAN1"/>
<dbReference type="CDD" id="cd11065">
    <property type="entry name" value="CYP64-like"/>
    <property type="match status" value="1"/>
</dbReference>
<dbReference type="PRINTS" id="PR00385">
    <property type="entry name" value="P450"/>
</dbReference>
<dbReference type="InterPro" id="IPR001128">
    <property type="entry name" value="Cyt_P450"/>
</dbReference>
<dbReference type="PANTHER" id="PTHR46300">
    <property type="entry name" value="P450, PUTATIVE (EUROFUNG)-RELATED-RELATED"/>
    <property type="match status" value="1"/>
</dbReference>
<reference evidence="10 11" key="1">
    <citation type="submission" date="2015-09" db="EMBL/GenBank/DDBJ databases">
        <title>Host preference determinants of Valsa canker pathogens revealed by comparative genomics.</title>
        <authorList>
            <person name="Yin Z."/>
            <person name="Huang L."/>
        </authorList>
    </citation>
    <scope>NUCLEOTIDE SEQUENCE [LARGE SCALE GENOMIC DNA]</scope>
    <source>
        <strain evidence="10 11">03-1</strain>
    </source>
</reference>
<keyword evidence="5 9" id="KW-0560">Oxidoreductase</keyword>
<gene>
    <name evidence="10" type="ORF">VMCG_07312</name>
</gene>
<dbReference type="OrthoDB" id="1470350at2759"/>
<dbReference type="AlphaFoldDB" id="A0A423WAN1"/>
<evidence type="ECO:0000256" key="3">
    <source>
        <dbReference type="ARBA" id="ARBA00022617"/>
    </source>
</evidence>
<dbReference type="EMBL" id="LKEA01000021">
    <property type="protein sequence ID" value="ROW00399.1"/>
    <property type="molecule type" value="Genomic_DNA"/>
</dbReference>
<comment type="caution">
    <text evidence="10">The sequence shown here is derived from an EMBL/GenBank/DDBJ whole genome shotgun (WGS) entry which is preliminary data.</text>
</comment>
<evidence type="ECO:0000256" key="1">
    <source>
        <dbReference type="ARBA" id="ARBA00001971"/>
    </source>
</evidence>
<keyword evidence="6 8" id="KW-0408">Iron</keyword>
<dbReference type="PRINTS" id="PR00463">
    <property type="entry name" value="EP450I"/>
</dbReference>
<organism evidence="10 11">
    <name type="scientific">Cytospora schulzeri</name>
    <dbReference type="NCBI Taxonomy" id="448051"/>
    <lineage>
        <taxon>Eukaryota</taxon>
        <taxon>Fungi</taxon>
        <taxon>Dikarya</taxon>
        <taxon>Ascomycota</taxon>
        <taxon>Pezizomycotina</taxon>
        <taxon>Sordariomycetes</taxon>
        <taxon>Sordariomycetidae</taxon>
        <taxon>Diaporthales</taxon>
        <taxon>Cytosporaceae</taxon>
        <taxon>Cytospora</taxon>
    </lineage>
</organism>
<dbReference type="PROSITE" id="PS00086">
    <property type="entry name" value="CYTOCHROME_P450"/>
    <property type="match status" value="1"/>
</dbReference>
<evidence type="ECO:0000313" key="11">
    <source>
        <dbReference type="Proteomes" id="UP000283895"/>
    </source>
</evidence>
<dbReference type="GO" id="GO:0004497">
    <property type="term" value="F:monooxygenase activity"/>
    <property type="evidence" value="ECO:0007669"/>
    <property type="project" value="UniProtKB-KW"/>
</dbReference>
<evidence type="ECO:0000256" key="6">
    <source>
        <dbReference type="ARBA" id="ARBA00023004"/>
    </source>
</evidence>
<keyword evidence="4 8" id="KW-0479">Metal-binding</keyword>
<evidence type="ECO:0000256" key="8">
    <source>
        <dbReference type="PIRSR" id="PIRSR602401-1"/>
    </source>
</evidence>
<evidence type="ECO:0000256" key="5">
    <source>
        <dbReference type="ARBA" id="ARBA00023002"/>
    </source>
</evidence>
<feature type="binding site" description="axial binding residue" evidence="8">
    <location>
        <position position="349"/>
    </location>
    <ligand>
        <name>heme</name>
        <dbReference type="ChEBI" id="CHEBI:30413"/>
    </ligand>
    <ligandPart>
        <name>Fe</name>
        <dbReference type="ChEBI" id="CHEBI:18248"/>
    </ligandPart>
</feature>